<evidence type="ECO:0000256" key="3">
    <source>
        <dbReference type="ARBA" id="ARBA00022692"/>
    </source>
</evidence>
<feature type="transmembrane region" description="Helical" evidence="6">
    <location>
        <begin position="382"/>
        <end position="403"/>
    </location>
</feature>
<dbReference type="Gene3D" id="1.20.1250.20">
    <property type="entry name" value="MFS general substrate transporter like domains"/>
    <property type="match status" value="1"/>
</dbReference>
<keyword evidence="3 6" id="KW-0812">Transmembrane</keyword>
<protein>
    <submittedName>
        <fullName evidence="7">Transmembrane transporter</fullName>
    </submittedName>
</protein>
<evidence type="ECO:0000313" key="8">
    <source>
        <dbReference type="Proteomes" id="UP001363151"/>
    </source>
</evidence>
<feature type="transmembrane region" description="Helical" evidence="6">
    <location>
        <begin position="63"/>
        <end position="81"/>
    </location>
</feature>
<evidence type="ECO:0000256" key="5">
    <source>
        <dbReference type="ARBA" id="ARBA00023136"/>
    </source>
</evidence>
<comment type="caution">
    <text evidence="7">The sequence shown here is derived from an EMBL/GenBank/DDBJ whole genome shotgun (WGS) entry which is preliminary data.</text>
</comment>
<sequence>MGGRLLEEEEDAAAHDSTALIVVNQLCERFAWYVFSGTYIMYSTRALAQSSVVADASYSNWNALTYLCPLLGGLVADVWLGRYRTVRGAFAVYVVGAAGLCVAAAYPTPWLFYASVLVLALGAGSAKPNVSALGADQVPDEAARERYFGRLYAAMNAGSTLAFTMGVSVAQTYGFLPAWALATAVLGASAAALAARSGGLVKKEPEGSPLVVVVHVLGDALRGGSLDAARRSAGGRRDDDDVDMVRSLRDLAPCFCLLVVFWGAQAQTTTTLFNQACQLNLHGWVPVASLAVFNSGCIVALMPVCDDVVFPALRRRGVAVTTTRRIVAGMGVLALCLGLGALLERRRLFLARRGLYAPRPSPCYADGGPKATLLSVAWQVPVFSLSGLAEVLAGVAAMEHFYAVAPPRAKSLCSAIELVSVSLGFLFGGCSVVLANAASPPWVPTDLDGGRLDVFLGLWAALLVASTALYARAH</sequence>
<feature type="transmembrane region" description="Helical" evidence="6">
    <location>
        <begin position="415"/>
        <end position="434"/>
    </location>
</feature>
<evidence type="ECO:0000256" key="2">
    <source>
        <dbReference type="ARBA" id="ARBA00005982"/>
    </source>
</evidence>
<dbReference type="PANTHER" id="PTHR11654">
    <property type="entry name" value="OLIGOPEPTIDE TRANSPORTER-RELATED"/>
    <property type="match status" value="1"/>
</dbReference>
<dbReference type="EMBL" id="JBBJCI010000427">
    <property type="protein sequence ID" value="KAK7230563.1"/>
    <property type="molecule type" value="Genomic_DNA"/>
</dbReference>
<dbReference type="InterPro" id="IPR036259">
    <property type="entry name" value="MFS_trans_sf"/>
</dbReference>
<feature type="transmembrane region" description="Helical" evidence="6">
    <location>
        <begin position="88"/>
        <end position="106"/>
    </location>
</feature>
<keyword evidence="5 6" id="KW-0472">Membrane</keyword>
<proteinExistence type="inferred from homology"/>
<feature type="transmembrane region" description="Helical" evidence="6">
    <location>
        <begin position="247"/>
        <end position="264"/>
    </location>
</feature>
<dbReference type="Proteomes" id="UP001363151">
    <property type="component" value="Unassembled WGS sequence"/>
</dbReference>
<gene>
    <name evidence="7" type="ORF">SO694_00079128</name>
</gene>
<keyword evidence="8" id="KW-1185">Reference proteome</keyword>
<comment type="similarity">
    <text evidence="2">Belongs to the major facilitator superfamily. Proton-dependent oligopeptide transporter (POT/PTR) (TC 2.A.17) family.</text>
</comment>
<feature type="transmembrane region" description="Helical" evidence="6">
    <location>
        <begin position="454"/>
        <end position="471"/>
    </location>
</feature>
<name>A0ABR1FGV6_AURAN</name>
<organism evidence="7 8">
    <name type="scientific">Aureococcus anophagefferens</name>
    <name type="common">Harmful bloom alga</name>
    <dbReference type="NCBI Taxonomy" id="44056"/>
    <lineage>
        <taxon>Eukaryota</taxon>
        <taxon>Sar</taxon>
        <taxon>Stramenopiles</taxon>
        <taxon>Ochrophyta</taxon>
        <taxon>Pelagophyceae</taxon>
        <taxon>Pelagomonadales</taxon>
        <taxon>Pelagomonadaceae</taxon>
        <taxon>Aureococcus</taxon>
    </lineage>
</organism>
<comment type="subcellular location">
    <subcellularLocation>
        <location evidence="1">Membrane</location>
        <topology evidence="1">Multi-pass membrane protein</topology>
    </subcellularLocation>
</comment>
<reference evidence="7 8" key="1">
    <citation type="submission" date="2024-03" db="EMBL/GenBank/DDBJ databases">
        <title>Aureococcus anophagefferens CCMP1851 and Kratosvirus quantuckense: Draft genome of a second virus-susceptible host strain in the model system.</title>
        <authorList>
            <person name="Chase E."/>
            <person name="Truchon A.R."/>
            <person name="Schepens W."/>
            <person name="Wilhelm S.W."/>
        </authorList>
    </citation>
    <scope>NUCLEOTIDE SEQUENCE [LARGE SCALE GENOMIC DNA]</scope>
    <source>
        <strain evidence="7 8">CCMP1851</strain>
    </source>
</reference>
<feature type="transmembrane region" description="Helical" evidence="6">
    <location>
        <begin position="326"/>
        <end position="343"/>
    </location>
</feature>
<dbReference type="SUPFAM" id="SSF103473">
    <property type="entry name" value="MFS general substrate transporter"/>
    <property type="match status" value="1"/>
</dbReference>
<evidence type="ECO:0000313" key="7">
    <source>
        <dbReference type="EMBL" id="KAK7230563.1"/>
    </source>
</evidence>
<feature type="transmembrane region" description="Helical" evidence="6">
    <location>
        <begin position="284"/>
        <end position="305"/>
    </location>
</feature>
<accession>A0ABR1FGV6</accession>
<feature type="transmembrane region" description="Helical" evidence="6">
    <location>
        <begin position="176"/>
        <end position="195"/>
    </location>
</feature>
<evidence type="ECO:0000256" key="1">
    <source>
        <dbReference type="ARBA" id="ARBA00004141"/>
    </source>
</evidence>
<keyword evidence="4 6" id="KW-1133">Transmembrane helix</keyword>
<dbReference type="Pfam" id="PF00854">
    <property type="entry name" value="PTR2"/>
    <property type="match status" value="2"/>
</dbReference>
<dbReference type="InterPro" id="IPR000109">
    <property type="entry name" value="POT_fam"/>
</dbReference>
<evidence type="ECO:0000256" key="6">
    <source>
        <dbReference type="SAM" id="Phobius"/>
    </source>
</evidence>
<evidence type="ECO:0000256" key="4">
    <source>
        <dbReference type="ARBA" id="ARBA00022989"/>
    </source>
</evidence>